<evidence type="ECO:0000259" key="5">
    <source>
        <dbReference type="PROSITE" id="PS51379"/>
    </source>
</evidence>
<keyword evidence="1" id="KW-0004">4Fe-4S</keyword>
<dbReference type="PANTHER" id="PTHR43687:SF1">
    <property type="entry name" value="FERREDOXIN III"/>
    <property type="match status" value="1"/>
</dbReference>
<dbReference type="PROSITE" id="PS51379">
    <property type="entry name" value="4FE4S_FER_2"/>
    <property type="match status" value="2"/>
</dbReference>
<proteinExistence type="predicted"/>
<feature type="non-terminal residue" evidence="6">
    <location>
        <position position="177"/>
    </location>
</feature>
<keyword evidence="2" id="KW-0479">Metal-binding</keyword>
<dbReference type="InterPro" id="IPR050572">
    <property type="entry name" value="Fe-S_Ferredoxin"/>
</dbReference>
<gene>
    <name evidence="6" type="ORF">S03H2_67428</name>
</gene>
<feature type="non-terminal residue" evidence="6">
    <location>
        <position position="1"/>
    </location>
</feature>
<dbReference type="GO" id="GO:0051539">
    <property type="term" value="F:4 iron, 4 sulfur cluster binding"/>
    <property type="evidence" value="ECO:0007669"/>
    <property type="project" value="UniProtKB-KW"/>
</dbReference>
<accession>X1I269</accession>
<evidence type="ECO:0000256" key="4">
    <source>
        <dbReference type="ARBA" id="ARBA00023014"/>
    </source>
</evidence>
<dbReference type="SUPFAM" id="SSF54862">
    <property type="entry name" value="4Fe-4S ferredoxins"/>
    <property type="match status" value="1"/>
</dbReference>
<dbReference type="AlphaFoldDB" id="X1I269"/>
<dbReference type="PANTHER" id="PTHR43687">
    <property type="entry name" value="ADENYLYLSULFATE REDUCTASE, BETA SUBUNIT"/>
    <property type="match status" value="1"/>
</dbReference>
<dbReference type="Pfam" id="PF14697">
    <property type="entry name" value="Fer4_21"/>
    <property type="match status" value="1"/>
</dbReference>
<dbReference type="EMBL" id="BARU01044144">
    <property type="protein sequence ID" value="GAH76471.1"/>
    <property type="molecule type" value="Genomic_DNA"/>
</dbReference>
<organism evidence="6">
    <name type="scientific">marine sediment metagenome</name>
    <dbReference type="NCBI Taxonomy" id="412755"/>
    <lineage>
        <taxon>unclassified sequences</taxon>
        <taxon>metagenomes</taxon>
        <taxon>ecological metagenomes</taxon>
    </lineage>
</organism>
<comment type="caution">
    <text evidence="6">The sequence shown here is derived from an EMBL/GenBank/DDBJ whole genome shotgun (WGS) entry which is preliminary data.</text>
</comment>
<dbReference type="InterPro" id="IPR017900">
    <property type="entry name" value="4Fe4S_Fe_S_CS"/>
</dbReference>
<dbReference type="InterPro" id="IPR017896">
    <property type="entry name" value="4Fe4S_Fe-S-bd"/>
</dbReference>
<sequence>ISVADCVCRKEARLLGEGCDHPIETCLSFGVAAEYYIENGMGRKITAEEAIQIIKDADESGLVHAGANSKHLSNICNCCPCCCISMKGITQLGQDKHKFMNAVFESIIDEETCIACEKCIERCPVKAITMEDVAIVDRDLCLGCGLCASVCSENAISLKPREDGEEPFSRVLEMGAA</sequence>
<dbReference type="Gene3D" id="3.30.70.20">
    <property type="match status" value="2"/>
</dbReference>
<protein>
    <recommendedName>
        <fullName evidence="5">4Fe-4S ferredoxin-type domain-containing protein</fullName>
    </recommendedName>
</protein>
<name>X1I269_9ZZZZ</name>
<feature type="domain" description="4Fe-4S ferredoxin-type" evidence="5">
    <location>
        <begin position="134"/>
        <end position="161"/>
    </location>
</feature>
<keyword evidence="4" id="KW-0411">Iron-sulfur</keyword>
<evidence type="ECO:0000313" key="6">
    <source>
        <dbReference type="EMBL" id="GAH76471.1"/>
    </source>
</evidence>
<feature type="domain" description="4Fe-4S ferredoxin-type" evidence="5">
    <location>
        <begin position="104"/>
        <end position="133"/>
    </location>
</feature>
<reference evidence="6" key="1">
    <citation type="journal article" date="2014" name="Front. Microbiol.">
        <title>High frequency of phylogenetically diverse reductive dehalogenase-homologous genes in deep subseafloor sedimentary metagenomes.</title>
        <authorList>
            <person name="Kawai M."/>
            <person name="Futagami T."/>
            <person name="Toyoda A."/>
            <person name="Takaki Y."/>
            <person name="Nishi S."/>
            <person name="Hori S."/>
            <person name="Arai W."/>
            <person name="Tsubouchi T."/>
            <person name="Morono Y."/>
            <person name="Uchiyama I."/>
            <person name="Ito T."/>
            <person name="Fujiyama A."/>
            <person name="Inagaki F."/>
            <person name="Takami H."/>
        </authorList>
    </citation>
    <scope>NUCLEOTIDE SEQUENCE</scope>
    <source>
        <strain evidence="6">Expedition CK06-06</strain>
    </source>
</reference>
<dbReference type="PROSITE" id="PS00198">
    <property type="entry name" value="4FE4S_FER_1"/>
    <property type="match status" value="1"/>
</dbReference>
<evidence type="ECO:0000256" key="1">
    <source>
        <dbReference type="ARBA" id="ARBA00022485"/>
    </source>
</evidence>
<keyword evidence="3" id="KW-0408">Iron</keyword>
<evidence type="ECO:0000256" key="3">
    <source>
        <dbReference type="ARBA" id="ARBA00023004"/>
    </source>
</evidence>
<evidence type="ECO:0000256" key="2">
    <source>
        <dbReference type="ARBA" id="ARBA00022723"/>
    </source>
</evidence>
<dbReference type="GO" id="GO:0046872">
    <property type="term" value="F:metal ion binding"/>
    <property type="evidence" value="ECO:0007669"/>
    <property type="project" value="UniProtKB-KW"/>
</dbReference>